<dbReference type="RefSeq" id="WP_345469495.1">
    <property type="nucleotide sequence ID" value="NZ_CP125942.1"/>
</dbReference>
<dbReference type="SUPFAM" id="SSF50998">
    <property type="entry name" value="Quinoprotein alcohol dehydrogenase-like"/>
    <property type="match status" value="1"/>
</dbReference>
<evidence type="ECO:0000259" key="1">
    <source>
        <dbReference type="Pfam" id="PF13360"/>
    </source>
</evidence>
<dbReference type="AlphaFoldDB" id="A0AAU6W9U6"/>
<accession>A0AAU6W9U6</accession>
<gene>
    <name evidence="2" type="ORF">QMQ05_09430</name>
</gene>
<evidence type="ECO:0000313" key="2">
    <source>
        <dbReference type="EMBL" id="XAO44597.1"/>
    </source>
</evidence>
<reference evidence="2 3" key="1">
    <citation type="submission" date="2023-05" db="EMBL/GenBank/DDBJ databases">
        <title>Glutamicibacter sp. B1, complete genome.</title>
        <authorList>
            <person name="Long Y.H."/>
            <person name="Fang T."/>
            <person name="Li X.Y."/>
        </authorList>
    </citation>
    <scope>NUCLEOTIDE SEQUENCE [LARGE SCALE GENOMIC DNA]</scope>
    <source>
        <strain evidence="2 3">B1</strain>
    </source>
</reference>
<dbReference type="InterPro" id="IPR002372">
    <property type="entry name" value="PQQ_rpt_dom"/>
</dbReference>
<organism evidence="2 3">
    <name type="scientific">Glutamicibacter ectropisis</name>
    <dbReference type="NCBI Taxonomy" id="3046593"/>
    <lineage>
        <taxon>Bacteria</taxon>
        <taxon>Bacillati</taxon>
        <taxon>Actinomycetota</taxon>
        <taxon>Actinomycetes</taxon>
        <taxon>Micrococcales</taxon>
        <taxon>Micrococcaceae</taxon>
        <taxon>Glutamicibacter</taxon>
    </lineage>
</organism>
<protein>
    <submittedName>
        <fullName evidence="2">PQQ-binding-like beta-propeller repeat protein</fullName>
    </submittedName>
</protein>
<dbReference type="InterPro" id="IPR011047">
    <property type="entry name" value="Quinoprotein_ADH-like_sf"/>
</dbReference>
<keyword evidence="3" id="KW-1185">Reference proteome</keyword>
<dbReference type="KEGG" id="gey:QMQ05_09430"/>
<dbReference type="Pfam" id="PF13360">
    <property type="entry name" value="PQQ_2"/>
    <property type="match status" value="1"/>
</dbReference>
<name>A0AAU6W9U6_9MICC</name>
<dbReference type="Proteomes" id="UP001486888">
    <property type="component" value="Chromosome"/>
</dbReference>
<dbReference type="InterPro" id="IPR015943">
    <property type="entry name" value="WD40/YVTN_repeat-like_dom_sf"/>
</dbReference>
<proteinExistence type="predicted"/>
<dbReference type="EMBL" id="CP125942">
    <property type="protein sequence ID" value="XAO44597.1"/>
    <property type="molecule type" value="Genomic_DNA"/>
</dbReference>
<sequence>MSSNRNAHLHSVGVTVIVLAVLILGHGLAGCTPTTAEPVPKVSEERGEVPAKIAWKSDEVLVSDVQVSGDVAIAYRRQGPQTEVIARNLKNGKQLWKDEALGASDFRGIAPDIKIVEHEGKNYVAYLGTKTGTYGQLKIADVSNGKQYASKENFGYWGERPYICGKTFCTEGAKARKEKFSEYQYLKFDWSKKQWTEKTTNQIEYGLQQGGSRLGEGLIAYWYDSDREMLSYSNDAQTVWKRPYEQVFAKGISTTSGWKWDTVEDNEDILLGYGSHAKYDFFDTDKKKAVYRAEDLSKFVALDANTGRTLWQQKGVATSCGSVMPWKISATGDTVVLCYYDGGKQTLTTTRKDHYRTKTDDLTWKAVGIDSKTGKRKWEYRLSDPLEHSKTNEGAGTPLQNTATPILPLDEGEQVVNNSDGSIAPLENAVGANVLCTVERDPYYIYSATLGTKTPGTHKASRDSYFTDAQTVCKRGSWKPTDAIPNVEEFRRAGFTHEDVVVLSQVEGMVAYRLSGASQ</sequence>
<dbReference type="PROSITE" id="PS51257">
    <property type="entry name" value="PROKAR_LIPOPROTEIN"/>
    <property type="match status" value="1"/>
</dbReference>
<dbReference type="Gene3D" id="2.130.10.10">
    <property type="entry name" value="YVTN repeat-like/Quinoprotein amine dehydrogenase"/>
    <property type="match status" value="1"/>
</dbReference>
<evidence type="ECO:0000313" key="3">
    <source>
        <dbReference type="Proteomes" id="UP001486888"/>
    </source>
</evidence>
<feature type="domain" description="Pyrrolo-quinoline quinone repeat" evidence="1">
    <location>
        <begin position="290"/>
        <end position="399"/>
    </location>
</feature>